<dbReference type="GO" id="GO:0036503">
    <property type="term" value="P:ERAD pathway"/>
    <property type="evidence" value="ECO:0007669"/>
    <property type="project" value="TreeGrafter"/>
</dbReference>
<gene>
    <name evidence="6" type="ORF">g.9233</name>
</gene>
<dbReference type="InterPro" id="IPR055418">
    <property type="entry name" value="UFD1_N2"/>
</dbReference>
<proteinExistence type="inferred from homology"/>
<feature type="compositionally biased region" description="Polar residues" evidence="3">
    <location>
        <begin position="188"/>
        <end position="210"/>
    </location>
</feature>
<comment type="similarity">
    <text evidence="1">Belongs to the UFD1 family.</text>
</comment>
<dbReference type="Pfam" id="PF03152">
    <property type="entry name" value="UFD1_N1"/>
    <property type="match status" value="1"/>
</dbReference>
<reference evidence="6" key="1">
    <citation type="submission" date="2015-11" db="EMBL/GenBank/DDBJ databases">
        <title>De novo transcriptome assembly of four potential Pierce s Disease insect vectors from Arizona vineyards.</title>
        <authorList>
            <person name="Tassone E.E."/>
        </authorList>
    </citation>
    <scope>NUCLEOTIDE SEQUENCE</scope>
</reference>
<evidence type="ECO:0000259" key="4">
    <source>
        <dbReference type="Pfam" id="PF03152"/>
    </source>
</evidence>
<evidence type="ECO:0000256" key="3">
    <source>
        <dbReference type="SAM" id="MobiDB-lite"/>
    </source>
</evidence>
<feature type="non-terminal residue" evidence="6">
    <location>
        <position position="272"/>
    </location>
</feature>
<evidence type="ECO:0000256" key="2">
    <source>
        <dbReference type="ARBA" id="ARBA00022786"/>
    </source>
</evidence>
<dbReference type="Gene3D" id="3.10.330.10">
    <property type="match status" value="1"/>
</dbReference>
<feature type="domain" description="Ubiquitin fusion degradation protein UFD1 N-terminal subdomain 2" evidence="5">
    <location>
        <begin position="104"/>
        <end position="180"/>
    </location>
</feature>
<protein>
    <recommendedName>
        <fullName evidence="7">Ubiquitin fusion degradation protein UFD1</fullName>
    </recommendedName>
</protein>
<dbReference type="EMBL" id="GECU01020132">
    <property type="protein sequence ID" value="JAS87574.1"/>
    <property type="molecule type" value="Transcribed_RNA"/>
</dbReference>
<feature type="compositionally biased region" description="Basic and acidic residues" evidence="3">
    <location>
        <begin position="249"/>
        <end position="272"/>
    </location>
</feature>
<dbReference type="Pfam" id="PF24842">
    <property type="entry name" value="UFD1_N2"/>
    <property type="match status" value="1"/>
</dbReference>
<evidence type="ECO:0008006" key="7">
    <source>
        <dbReference type="Google" id="ProtNLM"/>
    </source>
</evidence>
<feature type="domain" description="Ubiquitin fusion degradation protein UFD1 N-terminal subdomain 1" evidence="4">
    <location>
        <begin position="7"/>
        <end position="102"/>
    </location>
</feature>
<dbReference type="Gene3D" id="2.40.40.50">
    <property type="entry name" value="Ubiquitin fusion degradation protein UFD1, N-terminal domain"/>
    <property type="match status" value="1"/>
</dbReference>
<evidence type="ECO:0000313" key="6">
    <source>
        <dbReference type="EMBL" id="JAS87574.1"/>
    </source>
</evidence>
<dbReference type="GO" id="GO:0006511">
    <property type="term" value="P:ubiquitin-dependent protein catabolic process"/>
    <property type="evidence" value="ECO:0007669"/>
    <property type="project" value="InterPro"/>
</dbReference>
<dbReference type="InterPro" id="IPR004854">
    <property type="entry name" value="Ufd1-like"/>
</dbReference>
<dbReference type="GO" id="GO:0031593">
    <property type="term" value="F:polyubiquitin modification-dependent protein binding"/>
    <property type="evidence" value="ECO:0007669"/>
    <property type="project" value="TreeGrafter"/>
</dbReference>
<dbReference type="InterPro" id="IPR042299">
    <property type="entry name" value="Ufd1-like_Nn"/>
</dbReference>
<organism evidence="6">
    <name type="scientific">Homalodisca liturata</name>
    <dbReference type="NCBI Taxonomy" id="320908"/>
    <lineage>
        <taxon>Eukaryota</taxon>
        <taxon>Metazoa</taxon>
        <taxon>Ecdysozoa</taxon>
        <taxon>Arthropoda</taxon>
        <taxon>Hexapoda</taxon>
        <taxon>Insecta</taxon>
        <taxon>Pterygota</taxon>
        <taxon>Neoptera</taxon>
        <taxon>Paraneoptera</taxon>
        <taxon>Hemiptera</taxon>
        <taxon>Auchenorrhyncha</taxon>
        <taxon>Membracoidea</taxon>
        <taxon>Cicadellidae</taxon>
        <taxon>Cicadellinae</taxon>
        <taxon>Proconiini</taxon>
        <taxon>Homalodisca</taxon>
    </lineage>
</organism>
<keyword evidence="2" id="KW-0833">Ubl conjugation pathway</keyword>
<accession>A0A1B6IKY2</accession>
<evidence type="ECO:0000256" key="1">
    <source>
        <dbReference type="ARBA" id="ARBA00006043"/>
    </source>
</evidence>
<feature type="compositionally biased region" description="Basic and acidic residues" evidence="3">
    <location>
        <begin position="214"/>
        <end position="230"/>
    </location>
</feature>
<name>A0A1B6IKY2_9HEMI</name>
<dbReference type="PANTHER" id="PTHR12555:SF13">
    <property type="entry name" value="UBIQUITIN RECOGNITION FACTOR IN ER-ASSOCIATED DEGRADATION PROTEIN 1"/>
    <property type="match status" value="1"/>
</dbReference>
<dbReference type="InterPro" id="IPR055417">
    <property type="entry name" value="UFD1_N1"/>
</dbReference>
<dbReference type="AlphaFoldDB" id="A0A1B6IKY2"/>
<dbReference type="PANTHER" id="PTHR12555">
    <property type="entry name" value="UBIQUITIN FUSION DEGRADATON PROTEIN 1"/>
    <property type="match status" value="1"/>
</dbReference>
<dbReference type="GO" id="GO:0034098">
    <property type="term" value="C:VCP-NPL4-UFD1 AAA ATPase complex"/>
    <property type="evidence" value="ECO:0007669"/>
    <property type="project" value="TreeGrafter"/>
</dbReference>
<feature type="region of interest" description="Disordered" evidence="3">
    <location>
        <begin position="178"/>
        <end position="272"/>
    </location>
</feature>
<feature type="non-terminal residue" evidence="6">
    <location>
        <position position="1"/>
    </location>
</feature>
<sequence length="272" mass="30623">QPPNSKFTETYKCVPLSKSVQKNIQRGGKLLLPSSALEQISFLDISTPFMFKVTNNINGRSTHAGVYEFTAQAGEVCVPQWMIKNLGIPLRGSVVVESVSLPAATFCRLEPLTRNFAYISDVKTVMEENLKYFTCLTEGDTLFIHESNMNQMYKVKVLETKPESAVGVLDCDMEVELSMPEKPKRPTRNSSLEKQQSKIQTNFRPFQGQGQRIDGGEVKTPDSEPKKDDTSFVPFKGKGYSLKNRKHKHENDNDGPQKKKSRLNKDDSNIPN</sequence>
<evidence type="ECO:0000259" key="5">
    <source>
        <dbReference type="Pfam" id="PF24842"/>
    </source>
</evidence>